<evidence type="ECO:0000313" key="5">
    <source>
        <dbReference type="Proteomes" id="UP001596119"/>
    </source>
</evidence>
<dbReference type="Proteomes" id="UP001596119">
    <property type="component" value="Unassembled WGS sequence"/>
</dbReference>
<feature type="domain" description="ABC transporter" evidence="3">
    <location>
        <begin position="3"/>
        <end position="227"/>
    </location>
</feature>
<keyword evidence="2 4" id="KW-0067">ATP-binding</keyword>
<accession>A0ABW1I8C0</accession>
<name>A0ABW1I8C0_9PSEU</name>
<evidence type="ECO:0000256" key="1">
    <source>
        <dbReference type="ARBA" id="ARBA00022741"/>
    </source>
</evidence>
<keyword evidence="5" id="KW-1185">Reference proteome</keyword>
<evidence type="ECO:0000256" key="2">
    <source>
        <dbReference type="ARBA" id="ARBA00022840"/>
    </source>
</evidence>
<dbReference type="SUPFAM" id="SSF52540">
    <property type="entry name" value="P-loop containing nucleoside triphosphate hydrolases"/>
    <property type="match status" value="1"/>
</dbReference>
<comment type="caution">
    <text evidence="4">The sequence shown here is derived from an EMBL/GenBank/DDBJ whole genome shotgun (WGS) entry which is preliminary data.</text>
</comment>
<dbReference type="Pfam" id="PF00005">
    <property type="entry name" value="ABC_tran"/>
    <property type="match status" value="1"/>
</dbReference>
<dbReference type="PROSITE" id="PS00211">
    <property type="entry name" value="ABC_TRANSPORTER_1"/>
    <property type="match status" value="1"/>
</dbReference>
<protein>
    <submittedName>
        <fullName evidence="4">ATP-binding cassette domain-containing protein</fullName>
    </submittedName>
</protein>
<dbReference type="InterPro" id="IPR003439">
    <property type="entry name" value="ABC_transporter-like_ATP-bd"/>
</dbReference>
<sequence>MTVRLGDRVVLDDVNLLLVPGGCTAVVGASGSGKTVLVGLLGGLYRPDEGVVLVDGRPITELDAATLRRTVAYAFERPALPGATLAEAIGYGRPDADDRTIADAARAARADRFVHMLPLGYGTPPGGAPLSGGELQRLGLARAVAQDARITVVDDATASLDSATEAEVEQALATVLRGRTRVIVTRKAATAAAADRVVWLHEGRIRGYAPHAELWADPEYRALFVPAGAAIPVTS</sequence>
<reference evidence="5" key="1">
    <citation type="journal article" date="2019" name="Int. J. Syst. Evol. Microbiol.">
        <title>The Global Catalogue of Microorganisms (GCM) 10K type strain sequencing project: providing services to taxonomists for standard genome sequencing and annotation.</title>
        <authorList>
            <consortium name="The Broad Institute Genomics Platform"/>
            <consortium name="The Broad Institute Genome Sequencing Center for Infectious Disease"/>
            <person name="Wu L."/>
            <person name="Ma J."/>
        </authorList>
    </citation>
    <scope>NUCLEOTIDE SEQUENCE [LARGE SCALE GENOMIC DNA]</scope>
    <source>
        <strain evidence="5">CGMCC 4.7397</strain>
    </source>
</reference>
<dbReference type="GO" id="GO:0005524">
    <property type="term" value="F:ATP binding"/>
    <property type="evidence" value="ECO:0007669"/>
    <property type="project" value="UniProtKB-KW"/>
</dbReference>
<dbReference type="SMART" id="SM00382">
    <property type="entry name" value="AAA"/>
    <property type="match status" value="1"/>
</dbReference>
<dbReference type="RefSeq" id="WP_379566048.1">
    <property type="nucleotide sequence ID" value="NZ_JBHSQK010000023.1"/>
</dbReference>
<dbReference type="PROSITE" id="PS50893">
    <property type="entry name" value="ABC_TRANSPORTER_2"/>
    <property type="match status" value="1"/>
</dbReference>
<dbReference type="Gene3D" id="3.40.50.300">
    <property type="entry name" value="P-loop containing nucleotide triphosphate hydrolases"/>
    <property type="match status" value="1"/>
</dbReference>
<dbReference type="InterPro" id="IPR039421">
    <property type="entry name" value="Type_1_exporter"/>
</dbReference>
<gene>
    <name evidence="4" type="ORF">ACFQH9_11840</name>
</gene>
<evidence type="ECO:0000313" key="4">
    <source>
        <dbReference type="EMBL" id="MFC5948969.1"/>
    </source>
</evidence>
<proteinExistence type="predicted"/>
<dbReference type="PANTHER" id="PTHR43394:SF1">
    <property type="entry name" value="ATP-BINDING CASSETTE SUB-FAMILY B MEMBER 10, MITOCHONDRIAL"/>
    <property type="match status" value="1"/>
</dbReference>
<organism evidence="4 5">
    <name type="scientific">Pseudonocardia lutea</name>
    <dbReference type="NCBI Taxonomy" id="2172015"/>
    <lineage>
        <taxon>Bacteria</taxon>
        <taxon>Bacillati</taxon>
        <taxon>Actinomycetota</taxon>
        <taxon>Actinomycetes</taxon>
        <taxon>Pseudonocardiales</taxon>
        <taxon>Pseudonocardiaceae</taxon>
        <taxon>Pseudonocardia</taxon>
    </lineage>
</organism>
<dbReference type="InterPro" id="IPR027417">
    <property type="entry name" value="P-loop_NTPase"/>
</dbReference>
<dbReference type="InterPro" id="IPR003593">
    <property type="entry name" value="AAA+_ATPase"/>
</dbReference>
<dbReference type="InterPro" id="IPR017871">
    <property type="entry name" value="ABC_transporter-like_CS"/>
</dbReference>
<evidence type="ECO:0000259" key="3">
    <source>
        <dbReference type="PROSITE" id="PS50893"/>
    </source>
</evidence>
<dbReference type="EMBL" id="JBHSQK010000023">
    <property type="protein sequence ID" value="MFC5948969.1"/>
    <property type="molecule type" value="Genomic_DNA"/>
</dbReference>
<dbReference type="PANTHER" id="PTHR43394">
    <property type="entry name" value="ATP-DEPENDENT PERMEASE MDL1, MITOCHONDRIAL"/>
    <property type="match status" value="1"/>
</dbReference>
<keyword evidence="1" id="KW-0547">Nucleotide-binding</keyword>